<name>A0A660SP13_UNCT6</name>
<proteinExistence type="predicted"/>
<reference evidence="4 5" key="1">
    <citation type="submission" date="2018-06" db="EMBL/GenBank/DDBJ databases">
        <title>Extensive metabolic versatility and redundancy in microbially diverse, dynamic hydrothermal sediments.</title>
        <authorList>
            <person name="Dombrowski N."/>
            <person name="Teske A."/>
            <person name="Baker B.J."/>
        </authorList>
    </citation>
    <scope>NUCLEOTIDE SEQUENCE [LARGE SCALE GENOMIC DNA]</scope>
    <source>
        <strain evidence="4">B10_G13</strain>
    </source>
</reference>
<dbReference type="SUPFAM" id="SSF52833">
    <property type="entry name" value="Thioredoxin-like"/>
    <property type="match status" value="1"/>
</dbReference>
<keyword evidence="2" id="KW-0732">Signal</keyword>
<dbReference type="Pfam" id="PF00578">
    <property type="entry name" value="AhpC-TSA"/>
    <property type="match status" value="1"/>
</dbReference>
<dbReference type="InterPro" id="IPR050553">
    <property type="entry name" value="Thioredoxin_ResA/DsbE_sf"/>
</dbReference>
<comment type="caution">
    <text evidence="4">The sequence shown here is derived from an EMBL/GenBank/DDBJ whole genome shotgun (WGS) entry which is preliminary data.</text>
</comment>
<dbReference type="PANTHER" id="PTHR42852:SF13">
    <property type="entry name" value="PROTEIN DIPZ"/>
    <property type="match status" value="1"/>
</dbReference>
<evidence type="ECO:0000256" key="1">
    <source>
        <dbReference type="SAM" id="MobiDB-lite"/>
    </source>
</evidence>
<dbReference type="GO" id="GO:0016209">
    <property type="term" value="F:antioxidant activity"/>
    <property type="evidence" value="ECO:0007669"/>
    <property type="project" value="InterPro"/>
</dbReference>
<evidence type="ECO:0000259" key="3">
    <source>
        <dbReference type="PROSITE" id="PS51352"/>
    </source>
</evidence>
<evidence type="ECO:0000256" key="2">
    <source>
        <dbReference type="SAM" id="SignalP"/>
    </source>
</evidence>
<feature type="chain" id="PRO_5024841835" description="Thioredoxin domain-containing protein" evidence="2">
    <location>
        <begin position="21"/>
        <end position="185"/>
    </location>
</feature>
<protein>
    <recommendedName>
        <fullName evidence="3">Thioredoxin domain-containing protein</fullName>
    </recommendedName>
</protein>
<evidence type="ECO:0000313" key="5">
    <source>
        <dbReference type="Proteomes" id="UP000271125"/>
    </source>
</evidence>
<dbReference type="GO" id="GO:0016491">
    <property type="term" value="F:oxidoreductase activity"/>
    <property type="evidence" value="ECO:0007669"/>
    <property type="project" value="InterPro"/>
</dbReference>
<dbReference type="PROSITE" id="PS51352">
    <property type="entry name" value="THIOREDOXIN_2"/>
    <property type="match status" value="1"/>
</dbReference>
<dbReference type="InterPro" id="IPR036249">
    <property type="entry name" value="Thioredoxin-like_sf"/>
</dbReference>
<feature type="signal peptide" evidence="2">
    <location>
        <begin position="1"/>
        <end position="20"/>
    </location>
</feature>
<feature type="compositionally biased region" description="Polar residues" evidence="1">
    <location>
        <begin position="35"/>
        <end position="45"/>
    </location>
</feature>
<gene>
    <name evidence="4" type="ORF">DRP43_00630</name>
</gene>
<accession>A0A660SP13</accession>
<evidence type="ECO:0000313" key="4">
    <source>
        <dbReference type="EMBL" id="RKX72489.1"/>
    </source>
</evidence>
<dbReference type="PROSITE" id="PS51257">
    <property type="entry name" value="PROKAR_LIPOPROTEIN"/>
    <property type="match status" value="1"/>
</dbReference>
<dbReference type="Proteomes" id="UP000271125">
    <property type="component" value="Unassembled WGS sequence"/>
</dbReference>
<feature type="region of interest" description="Disordered" evidence="1">
    <location>
        <begin position="26"/>
        <end position="45"/>
    </location>
</feature>
<sequence>MIRRLNIYVLSIAIVISLVASCSKGNTTKKENDMKSVSSNSNTSNQKREMSINFTLSDLHGNSFTLHDNKNKVIVMDFWATSCGPCRLEIPKLIELNSKYKDKGVLFVGVGLDSKERLADFSKQYKINYDILIGSREVAGMYGIKYIPTTYILDKKGRIIKKLIGYQSGETEDQIEKTIDEALKE</sequence>
<dbReference type="Gene3D" id="3.40.30.10">
    <property type="entry name" value="Glutaredoxin"/>
    <property type="match status" value="1"/>
</dbReference>
<organism evidence="4 5">
    <name type="scientific">candidate division TA06 bacterium</name>
    <dbReference type="NCBI Taxonomy" id="2250710"/>
    <lineage>
        <taxon>Bacteria</taxon>
        <taxon>Bacteria division TA06</taxon>
    </lineage>
</organism>
<feature type="domain" description="Thioredoxin" evidence="3">
    <location>
        <begin position="45"/>
        <end position="184"/>
    </location>
</feature>
<dbReference type="AlphaFoldDB" id="A0A660SP13"/>
<dbReference type="CDD" id="cd02966">
    <property type="entry name" value="TlpA_like_family"/>
    <property type="match status" value="1"/>
</dbReference>
<dbReference type="PANTHER" id="PTHR42852">
    <property type="entry name" value="THIOL:DISULFIDE INTERCHANGE PROTEIN DSBE"/>
    <property type="match status" value="1"/>
</dbReference>
<dbReference type="EMBL" id="QNBD01000016">
    <property type="protein sequence ID" value="RKX72489.1"/>
    <property type="molecule type" value="Genomic_DNA"/>
</dbReference>
<dbReference type="InterPro" id="IPR000866">
    <property type="entry name" value="AhpC/TSA"/>
</dbReference>
<dbReference type="InterPro" id="IPR013766">
    <property type="entry name" value="Thioredoxin_domain"/>
</dbReference>